<feature type="transmembrane region" description="Helical" evidence="1">
    <location>
        <begin position="227"/>
        <end position="249"/>
    </location>
</feature>
<protein>
    <recommendedName>
        <fullName evidence="4">Glycosyltransferase RgtA/B/C/D-like domain-containing protein</fullName>
    </recommendedName>
</protein>
<gene>
    <name evidence="2" type="ORF">A2773_07300</name>
</gene>
<feature type="transmembrane region" description="Helical" evidence="1">
    <location>
        <begin position="122"/>
        <end position="141"/>
    </location>
</feature>
<feature type="transmembrane region" description="Helical" evidence="1">
    <location>
        <begin position="170"/>
        <end position="186"/>
    </location>
</feature>
<dbReference type="EMBL" id="MFJE01000010">
    <property type="protein sequence ID" value="OGG14855.1"/>
    <property type="molecule type" value="Genomic_DNA"/>
</dbReference>
<feature type="transmembrane region" description="Helical" evidence="1">
    <location>
        <begin position="315"/>
        <end position="334"/>
    </location>
</feature>
<evidence type="ECO:0008006" key="4">
    <source>
        <dbReference type="Google" id="ProtNLM"/>
    </source>
</evidence>
<feature type="transmembrane region" description="Helical" evidence="1">
    <location>
        <begin position="346"/>
        <end position="362"/>
    </location>
</feature>
<accession>A0A1F5ZR87</accession>
<comment type="caution">
    <text evidence="2">The sequence shown here is derived from an EMBL/GenBank/DDBJ whole genome shotgun (WGS) entry which is preliminary data.</text>
</comment>
<reference evidence="2 3" key="1">
    <citation type="journal article" date="2016" name="Nat. Commun.">
        <title>Thousands of microbial genomes shed light on interconnected biogeochemical processes in an aquifer system.</title>
        <authorList>
            <person name="Anantharaman K."/>
            <person name="Brown C.T."/>
            <person name="Hug L.A."/>
            <person name="Sharon I."/>
            <person name="Castelle C.J."/>
            <person name="Probst A.J."/>
            <person name="Thomas B.C."/>
            <person name="Singh A."/>
            <person name="Wilkins M.J."/>
            <person name="Karaoz U."/>
            <person name="Brodie E.L."/>
            <person name="Williams K.H."/>
            <person name="Hubbard S.S."/>
            <person name="Banfield J.F."/>
        </authorList>
    </citation>
    <scope>NUCLEOTIDE SEQUENCE [LARGE SCALE GENOMIC DNA]</scope>
</reference>
<feature type="transmembrane region" description="Helical" evidence="1">
    <location>
        <begin position="289"/>
        <end position="308"/>
    </location>
</feature>
<organism evidence="2 3">
    <name type="scientific">Candidatus Gottesmanbacteria bacterium RIFCSPHIGHO2_01_FULL_39_10</name>
    <dbReference type="NCBI Taxonomy" id="1798375"/>
    <lineage>
        <taxon>Bacteria</taxon>
        <taxon>Candidatus Gottesmaniibacteriota</taxon>
    </lineage>
</organism>
<dbReference type="Proteomes" id="UP000177383">
    <property type="component" value="Unassembled WGS sequence"/>
</dbReference>
<feature type="transmembrane region" description="Helical" evidence="1">
    <location>
        <begin position="7"/>
        <end position="24"/>
    </location>
</feature>
<proteinExistence type="predicted"/>
<name>A0A1F5ZR87_9BACT</name>
<sequence length="482" mass="55870">MGNKITLIIFFIITTLLFVFFLNYPTSNSGGDIVEYFGMSESFISHGGVDLTDVDYNKLRKYLNAGYFTDPASTDQNGGFLYYMKGQDGRSYPVHFFFYSLLSVPVRLFLKFFYMDQLITLRLTNLIILTVTVAFILKYFISGFFQRLVFLTLVYLSPIIFFIIWPGPDIYYISFLLLGIFLFYKNKLIPSILCFGMASWQSQPLVVLALGSLMYFVYQNRKNLKNAILTILFLGLLIFVPYIFNYWAFGVFTPWTILDDGWTRIYGFGLQNVHVRKLFEQFFDLNIGLFWYAPILTIGGLFAFLASVRKEAKNLWMLILVVVTAFAYQTNPAWHYGTAGYGPTRHILFIIPFLIYFFVNRIRPNLQGVFLLIIFAMSQIYILPMNSFLAPKFENSLEHSPYAKWVLSRYPYLYNPTPEIFVDRTNHSDLKYIKSAIYKEGTVCKKAFILPGDKELLISECGYIPPSYEQKAGGEGMYVNYQ</sequence>
<keyword evidence="1" id="KW-1133">Transmembrane helix</keyword>
<evidence type="ECO:0000313" key="2">
    <source>
        <dbReference type="EMBL" id="OGG14855.1"/>
    </source>
</evidence>
<feature type="transmembrane region" description="Helical" evidence="1">
    <location>
        <begin position="92"/>
        <end position="110"/>
    </location>
</feature>
<feature type="transmembrane region" description="Helical" evidence="1">
    <location>
        <begin position="369"/>
        <end position="389"/>
    </location>
</feature>
<evidence type="ECO:0000256" key="1">
    <source>
        <dbReference type="SAM" id="Phobius"/>
    </source>
</evidence>
<keyword evidence="1" id="KW-0472">Membrane</keyword>
<evidence type="ECO:0000313" key="3">
    <source>
        <dbReference type="Proteomes" id="UP000177383"/>
    </source>
</evidence>
<dbReference type="STRING" id="1798375.A2773_07300"/>
<dbReference type="AlphaFoldDB" id="A0A1F5ZR87"/>
<keyword evidence="1" id="KW-0812">Transmembrane</keyword>